<sequence>MSIGPYPAVSLGYAREIRDKAKKRWRDPLTKKYLNLNKLVDLLNAKAEHLMVKDSSLRLKVIGLDLTAPYLSPAH</sequence>
<accession>A0A5H6QHL3</accession>
<gene>
    <name evidence="1" type="ORF">AXN36_07835</name>
    <name evidence="2" type="ORF">DRU74_09245</name>
</gene>
<comment type="caution">
    <text evidence="2">The sequence shown here is derived from an EMBL/GenBank/DDBJ whole genome shotgun (WGS) entry which is preliminary data.</text>
</comment>
<dbReference type="Proteomes" id="UP000885374">
    <property type="component" value="Unassembled WGS sequence"/>
</dbReference>
<dbReference type="RefSeq" id="WP_079981829.1">
    <property type="nucleotide sequence ID" value="NZ_CP160151.1"/>
</dbReference>
<dbReference type="EMBL" id="AAGNOE010000005">
    <property type="protein sequence ID" value="EBQ0042802.1"/>
    <property type="molecule type" value="Genomic_DNA"/>
</dbReference>
<accession>A0A3Y4MTF2</accession>
<accession>A0A5H7D267</accession>
<dbReference type="AlphaFoldDB" id="A0A3R0XFK2"/>
<name>A0A3R0XFK2_SALET</name>
<reference evidence="1" key="1">
    <citation type="submission" date="2018-07" db="EMBL/GenBank/DDBJ databases">
        <authorList>
            <consortium name="GenomeTrakr network: Whole genome sequencing for foodborne pathogen traceback"/>
        </authorList>
    </citation>
    <scope>NUCLEOTIDE SEQUENCE</scope>
    <source>
        <strain evidence="1">CFSAN031465</strain>
    </source>
</reference>
<evidence type="ECO:0000313" key="2">
    <source>
        <dbReference type="EMBL" id="MLU96915.1"/>
    </source>
</evidence>
<organism evidence="2">
    <name type="scientific">Salmonella enterica I</name>
    <dbReference type="NCBI Taxonomy" id="59201"/>
    <lineage>
        <taxon>Bacteria</taxon>
        <taxon>Pseudomonadati</taxon>
        <taxon>Pseudomonadota</taxon>
        <taxon>Gammaproteobacteria</taxon>
        <taxon>Enterobacterales</taxon>
        <taxon>Enterobacteriaceae</taxon>
        <taxon>Salmonella</taxon>
    </lineage>
</organism>
<proteinExistence type="predicted"/>
<evidence type="ECO:0000313" key="1">
    <source>
        <dbReference type="EMBL" id="EBQ0042802.1"/>
    </source>
</evidence>
<protein>
    <submittedName>
        <fullName evidence="2">DUF4102 domain-containing protein</fullName>
    </submittedName>
</protein>
<accession>A0A3R0XFK2</accession>
<dbReference type="EMBL" id="RVHM01000008">
    <property type="protein sequence ID" value="MLU96915.1"/>
    <property type="molecule type" value="Genomic_DNA"/>
</dbReference>
<reference evidence="2" key="2">
    <citation type="submission" date="2018-07" db="EMBL/GenBank/DDBJ databases">
        <authorList>
            <person name="Ashton P.M."/>
            <person name="Dallman T."/>
            <person name="Nair S."/>
            <person name="De Pinna E."/>
            <person name="Peters T."/>
            <person name="Grant K."/>
        </authorList>
    </citation>
    <scope>NUCLEOTIDE SEQUENCE [LARGE SCALE GENOMIC DNA]</scope>
    <source>
        <strain evidence="2">157339</strain>
    </source>
</reference>